<protein>
    <recommendedName>
        <fullName evidence="3">Helicase</fullName>
    </recommendedName>
</protein>
<gene>
    <name evidence="1" type="ordered locus">SYNW2059</name>
</gene>
<evidence type="ECO:0000313" key="1">
    <source>
        <dbReference type="EMBL" id="CAE08574.1"/>
    </source>
</evidence>
<reference evidence="1 2" key="1">
    <citation type="journal article" date="2003" name="Nature">
        <title>The genome of a motile marine Synechococcus.</title>
        <authorList>
            <person name="Palenik B."/>
            <person name="Brahamsha B."/>
            <person name="Larimer F."/>
            <person name="Land M."/>
            <person name="Hauser L."/>
            <person name="Chain P."/>
            <person name="Lamerdin J."/>
            <person name="Regala W."/>
            <person name="Allen E.A."/>
            <person name="McCarren J."/>
            <person name="Paulsen I."/>
            <person name="Dufresne A."/>
            <person name="Partensky F."/>
            <person name="Webb E."/>
            <person name="Waterbury J."/>
        </authorList>
    </citation>
    <scope>NUCLEOTIDE SEQUENCE [LARGE SCALE GENOMIC DNA]</scope>
    <source>
        <strain evidence="1 2">WH8102</strain>
    </source>
</reference>
<sequence>MLEAQAHSHLKTLLRQGESNWPHHLTLSRLVGRSLRRGDRTLLRLAPNQRERWWLGLLMPLCLQSSSAVLVLTAQQRQRLLQVERPRLARQGFRLACWEGNTPPPQDQLWLLDHAGLIQAHRNDLLGDRQLLLPGIDQLSEQLRRCMAIRLDASHWEQLRLALPQAEKPLLELHERLSRQLFREAPRVDACIRLDNSACQSLRDLLAVMGPCPSPWSELLACDPREWSHWAELDHTMLQWSWCLEPLEPLQQLQGLLSQRPTLMLSDSGDSARLEQELQEANASPTVTAVLREAELEEPLPLFAPRRQPLPNTEIYAEHLLEQSRRLILGRPGLTVLLLDDPSLRRSLTASLAAEFGTRVQDECTAPEDNGVISGSWSWWLQHLDQLPEPEQIIIGLLPIASLTSPITAARVERLKSQGADWFRSLLLPEALRQIPAAVAPLRRSGGRLAVLDGRLRGRSWGDQVLQRLEPWRPLQRLLPD</sequence>
<dbReference type="EMBL" id="BX569694">
    <property type="protein sequence ID" value="CAE08574.1"/>
    <property type="molecule type" value="Genomic_DNA"/>
</dbReference>
<proteinExistence type="predicted"/>
<dbReference type="AlphaFoldDB" id="Q7U4K8"/>
<dbReference type="RefSeq" id="WP_011128917.1">
    <property type="nucleotide sequence ID" value="NC_005070.1"/>
</dbReference>
<name>Q7U4K8_PARMW</name>
<organism evidence="1 2">
    <name type="scientific">Parasynechococcus marenigrum (strain WH8102)</name>
    <dbReference type="NCBI Taxonomy" id="84588"/>
    <lineage>
        <taxon>Bacteria</taxon>
        <taxon>Bacillati</taxon>
        <taxon>Cyanobacteriota</taxon>
        <taxon>Cyanophyceae</taxon>
        <taxon>Synechococcales</taxon>
        <taxon>Prochlorococcaceae</taxon>
        <taxon>Parasynechococcus</taxon>
        <taxon>Parasynechococcus marenigrum</taxon>
    </lineage>
</organism>
<evidence type="ECO:0000313" key="2">
    <source>
        <dbReference type="Proteomes" id="UP000001422"/>
    </source>
</evidence>
<dbReference type="STRING" id="84588.SYNW2059"/>
<dbReference type="eggNOG" id="COG1199">
    <property type="taxonomic scope" value="Bacteria"/>
</dbReference>
<accession>Q7U4K8</accession>
<evidence type="ECO:0008006" key="3">
    <source>
        <dbReference type="Google" id="ProtNLM"/>
    </source>
</evidence>
<keyword evidence="2" id="KW-1185">Reference proteome</keyword>
<dbReference type="Proteomes" id="UP000001422">
    <property type="component" value="Chromosome"/>
</dbReference>
<dbReference type="KEGG" id="syw:SYNW2059"/>
<dbReference type="HOGENOM" id="CLU_567260_0_0_3"/>